<dbReference type="InterPro" id="IPR002372">
    <property type="entry name" value="PQQ_rpt_dom"/>
</dbReference>
<evidence type="ECO:0000313" key="2">
    <source>
        <dbReference type="EMBL" id="SVB83957.1"/>
    </source>
</evidence>
<dbReference type="Gene3D" id="2.40.10.480">
    <property type="match status" value="1"/>
</dbReference>
<sequence length="311" mass="33544">MMIKLHKFAAIAVLGYLTFSAPSSQAAVVGWTNWRGPHQSGRSDATDLPKSIKLSGAGNNLLWTHDIAGRGHPVIANGRVFTWGYRGKGPDLQEVLLCLNEADGKTIWEHGYNDYLSDTVYSRYTVGAPTIDPATGWVYLMTTNGGVKCFDANGEMQWEYSLMERFGRLTFPNGRTGAAVIDGDLVIVRGVTSYWGKQGPARDRFYAFNKTTGAAVWASTPGVAPKDSSFSTPVLGNVGGRRVFYAGTGDGNVVCVDVRTGQPLWRFQLSQGGVNSSVIVHDGVIVSIHGKENIDAAVEGRMVGIKIPTVL</sequence>
<organism evidence="2">
    <name type="scientific">marine metagenome</name>
    <dbReference type="NCBI Taxonomy" id="408172"/>
    <lineage>
        <taxon>unclassified sequences</taxon>
        <taxon>metagenomes</taxon>
        <taxon>ecological metagenomes</taxon>
    </lineage>
</organism>
<proteinExistence type="predicted"/>
<dbReference type="Pfam" id="PF13360">
    <property type="entry name" value="PQQ_2"/>
    <property type="match status" value="2"/>
</dbReference>
<dbReference type="EMBL" id="UINC01059963">
    <property type="protein sequence ID" value="SVB83957.1"/>
    <property type="molecule type" value="Genomic_DNA"/>
</dbReference>
<feature type="domain" description="Pyrrolo-quinoline quinone repeat" evidence="1">
    <location>
        <begin position="49"/>
        <end position="190"/>
    </location>
</feature>
<name>A0A382HAL6_9ZZZZ</name>
<protein>
    <recommendedName>
        <fullName evidence="1">Pyrrolo-quinoline quinone repeat domain-containing protein</fullName>
    </recommendedName>
</protein>
<reference evidence="2" key="1">
    <citation type="submission" date="2018-05" db="EMBL/GenBank/DDBJ databases">
        <authorList>
            <person name="Lanie J.A."/>
            <person name="Ng W.-L."/>
            <person name="Kazmierczak K.M."/>
            <person name="Andrzejewski T.M."/>
            <person name="Davidsen T.M."/>
            <person name="Wayne K.J."/>
            <person name="Tettelin H."/>
            <person name="Glass J.I."/>
            <person name="Rusch D."/>
            <person name="Podicherti R."/>
            <person name="Tsui H.-C.T."/>
            <person name="Winkler M.E."/>
        </authorList>
    </citation>
    <scope>NUCLEOTIDE SEQUENCE</scope>
</reference>
<dbReference type="InterPro" id="IPR015943">
    <property type="entry name" value="WD40/YVTN_repeat-like_dom_sf"/>
</dbReference>
<accession>A0A382HAL6</accession>
<dbReference type="SUPFAM" id="SSF50998">
    <property type="entry name" value="Quinoprotein alcohol dehydrogenase-like"/>
    <property type="match status" value="1"/>
</dbReference>
<gene>
    <name evidence="2" type="ORF">METZ01_LOCUS236811</name>
</gene>
<dbReference type="InterPro" id="IPR011047">
    <property type="entry name" value="Quinoprotein_ADH-like_sf"/>
</dbReference>
<evidence type="ECO:0000259" key="1">
    <source>
        <dbReference type="Pfam" id="PF13360"/>
    </source>
</evidence>
<dbReference type="PANTHER" id="PTHR34512:SF30">
    <property type="entry name" value="OUTER MEMBRANE PROTEIN ASSEMBLY FACTOR BAMB"/>
    <property type="match status" value="1"/>
</dbReference>
<dbReference type="SMART" id="SM00564">
    <property type="entry name" value="PQQ"/>
    <property type="match status" value="3"/>
</dbReference>
<dbReference type="Gene3D" id="2.130.10.10">
    <property type="entry name" value="YVTN repeat-like/Quinoprotein amine dehydrogenase"/>
    <property type="match status" value="1"/>
</dbReference>
<feature type="domain" description="Pyrrolo-quinoline quinone repeat" evidence="1">
    <location>
        <begin position="206"/>
        <end position="291"/>
    </location>
</feature>
<dbReference type="AlphaFoldDB" id="A0A382HAL6"/>
<dbReference type="InterPro" id="IPR018391">
    <property type="entry name" value="PQQ_b-propeller_rpt"/>
</dbReference>
<dbReference type="PANTHER" id="PTHR34512">
    <property type="entry name" value="CELL SURFACE PROTEIN"/>
    <property type="match status" value="1"/>
</dbReference>
<feature type="non-terminal residue" evidence="2">
    <location>
        <position position="311"/>
    </location>
</feature>